<dbReference type="Pfam" id="PF14520">
    <property type="entry name" value="HHH_5"/>
    <property type="match status" value="1"/>
</dbReference>
<comment type="caution">
    <text evidence="7">The sequence shown here is derived from an EMBL/GenBank/DDBJ whole genome shotgun (WGS) entry which is preliminary data.</text>
</comment>
<dbReference type="NCBIfam" id="TIGR00084">
    <property type="entry name" value="ruvA"/>
    <property type="match status" value="1"/>
</dbReference>
<comment type="subunit">
    <text evidence="6">Homotetramer. Forms an RuvA(8)-RuvB(12)-Holliday junction (HJ) complex. HJ DNA is sandwiched between 2 RuvA tetramers; dsDNA enters through RuvA and exits via RuvB. An RuvB hexamer assembles on each DNA strand where it exits the tetramer. Each RuvB hexamer is contacted by two RuvA subunits (via domain III) on 2 adjacent RuvB subunits; this complex drives branch migration. In the full resolvosome a probable DNA-RuvA(4)-RuvB(12)-RuvC(2) complex forms which resolves the HJ.</text>
</comment>
<dbReference type="SUPFAM" id="SSF47781">
    <property type="entry name" value="RuvA domain 2-like"/>
    <property type="match status" value="1"/>
</dbReference>
<proteinExistence type="inferred from homology"/>
<keyword evidence="8" id="KW-1185">Reference proteome</keyword>
<evidence type="ECO:0000313" key="7">
    <source>
        <dbReference type="EMBL" id="MBB3205368.1"/>
    </source>
</evidence>
<comment type="similarity">
    <text evidence="6">Belongs to the RuvA family.</text>
</comment>
<evidence type="ECO:0000256" key="3">
    <source>
        <dbReference type="ARBA" id="ARBA00023125"/>
    </source>
</evidence>
<keyword evidence="4 6" id="KW-0233">DNA recombination</keyword>
<keyword evidence="7" id="KW-0547">Nucleotide-binding</keyword>
<dbReference type="GO" id="GO:0048476">
    <property type="term" value="C:Holliday junction resolvase complex"/>
    <property type="evidence" value="ECO:0007669"/>
    <property type="project" value="UniProtKB-UniRule"/>
</dbReference>
<feature type="region of interest" description="Domain III" evidence="6">
    <location>
        <begin position="217"/>
        <end position="269"/>
    </location>
</feature>
<keyword evidence="7" id="KW-0067">ATP-binding</keyword>
<evidence type="ECO:0000256" key="6">
    <source>
        <dbReference type="HAMAP-Rule" id="MF_00031"/>
    </source>
</evidence>
<dbReference type="Gene3D" id="1.10.150.20">
    <property type="entry name" value="5' to 3' exonuclease, C-terminal subdomain"/>
    <property type="match status" value="1"/>
</dbReference>
<evidence type="ECO:0000256" key="1">
    <source>
        <dbReference type="ARBA" id="ARBA00022490"/>
    </source>
</evidence>
<dbReference type="InterPro" id="IPR012340">
    <property type="entry name" value="NA-bd_OB-fold"/>
</dbReference>
<evidence type="ECO:0000313" key="8">
    <source>
        <dbReference type="Proteomes" id="UP000536179"/>
    </source>
</evidence>
<dbReference type="Gene3D" id="2.40.50.140">
    <property type="entry name" value="Nucleic acid-binding proteins"/>
    <property type="match status" value="1"/>
</dbReference>
<organism evidence="7 8">
    <name type="scientific">Aporhodopirellula rubra</name>
    <dbReference type="NCBI Taxonomy" id="980271"/>
    <lineage>
        <taxon>Bacteria</taxon>
        <taxon>Pseudomonadati</taxon>
        <taxon>Planctomycetota</taxon>
        <taxon>Planctomycetia</taxon>
        <taxon>Pirellulales</taxon>
        <taxon>Pirellulaceae</taxon>
        <taxon>Aporhodopirellula</taxon>
    </lineage>
</organism>
<comment type="domain">
    <text evidence="6">Has three domains with a flexible linker between the domains II and III and assumes an 'L' shape. Domain III is highly mobile and contacts RuvB.</text>
</comment>
<name>A0A7W5DVN6_9BACT</name>
<dbReference type="GO" id="GO:0006310">
    <property type="term" value="P:DNA recombination"/>
    <property type="evidence" value="ECO:0007669"/>
    <property type="project" value="UniProtKB-UniRule"/>
</dbReference>
<dbReference type="HAMAP" id="MF_00031">
    <property type="entry name" value="DNA_HJ_migration_RuvA"/>
    <property type="match status" value="1"/>
</dbReference>
<keyword evidence="5 6" id="KW-0234">DNA repair</keyword>
<dbReference type="GO" id="GO:0006281">
    <property type="term" value="P:DNA repair"/>
    <property type="evidence" value="ECO:0007669"/>
    <property type="project" value="UniProtKB-UniRule"/>
</dbReference>
<evidence type="ECO:0000256" key="5">
    <source>
        <dbReference type="ARBA" id="ARBA00023204"/>
    </source>
</evidence>
<accession>A0A7W5DVN6</accession>
<dbReference type="InterPro" id="IPR010994">
    <property type="entry name" value="RuvA_2-like"/>
</dbReference>
<evidence type="ECO:0000256" key="4">
    <source>
        <dbReference type="ARBA" id="ARBA00023172"/>
    </source>
</evidence>
<evidence type="ECO:0000256" key="2">
    <source>
        <dbReference type="ARBA" id="ARBA00022763"/>
    </source>
</evidence>
<dbReference type="GO" id="GO:0016787">
    <property type="term" value="F:hydrolase activity"/>
    <property type="evidence" value="ECO:0007669"/>
    <property type="project" value="UniProtKB-KW"/>
</dbReference>
<reference evidence="7 8" key="1">
    <citation type="submission" date="2020-08" db="EMBL/GenBank/DDBJ databases">
        <title>Genomic Encyclopedia of Type Strains, Phase III (KMG-III): the genomes of soil and plant-associated and newly described type strains.</title>
        <authorList>
            <person name="Whitman W."/>
        </authorList>
    </citation>
    <scope>NUCLEOTIDE SEQUENCE [LARGE SCALE GENOMIC DNA]</scope>
    <source>
        <strain evidence="7 8">CECT 8075</strain>
    </source>
</reference>
<keyword evidence="1 6" id="KW-0963">Cytoplasm</keyword>
<dbReference type="EMBL" id="JACHXU010000003">
    <property type="protein sequence ID" value="MBB3205368.1"/>
    <property type="molecule type" value="Genomic_DNA"/>
</dbReference>
<keyword evidence="7" id="KW-0378">Hydrolase</keyword>
<dbReference type="GO" id="GO:0005737">
    <property type="term" value="C:cytoplasm"/>
    <property type="evidence" value="ECO:0007669"/>
    <property type="project" value="UniProtKB-SubCell"/>
</dbReference>
<dbReference type="InterPro" id="IPR000085">
    <property type="entry name" value="RuvA"/>
</dbReference>
<keyword evidence="7" id="KW-0347">Helicase</keyword>
<sequence length="269" mass="29222">MCPISACSLGFAQQFDTESEAGGPARLRISGGMAVDVLNSPTRRTYIESSIENVSIHEGSELISAIAGTLSHVGETSVTIQAGPFDYEVFVGDFTRRQLQPKLNEDVRLHTLDYIEGNTTGGRLTPRLVGFLTLPERQFFDLFCSVDGVGAKKALRAMVRPVRELAVLIEEQDTKSLSTLPGIGAATSERIIAKLRRKMPRFALMVAGEELSGGGTTQSSPVVEETYEALVMLGHSETDARHLIDEAIASGRKFKDTESLLTAIYQKSK</sequence>
<dbReference type="GO" id="GO:0003678">
    <property type="term" value="F:DNA helicase activity"/>
    <property type="evidence" value="ECO:0007669"/>
    <property type="project" value="InterPro"/>
</dbReference>
<gene>
    <name evidence="6" type="primary">ruvA</name>
    <name evidence="7" type="ORF">FHS27_001168</name>
</gene>
<dbReference type="Proteomes" id="UP000536179">
    <property type="component" value="Unassembled WGS sequence"/>
</dbReference>
<keyword evidence="2 6" id="KW-0227">DNA damage</keyword>
<keyword evidence="3 6" id="KW-0238">DNA-binding</keyword>
<comment type="subcellular location">
    <subcellularLocation>
        <location evidence="6">Cytoplasm</location>
    </subcellularLocation>
</comment>
<dbReference type="GO" id="GO:0000400">
    <property type="term" value="F:four-way junction DNA binding"/>
    <property type="evidence" value="ECO:0007669"/>
    <property type="project" value="UniProtKB-UniRule"/>
</dbReference>
<comment type="caution">
    <text evidence="6">Lacks conserved residue(s) required for the propagation of feature annotation.</text>
</comment>
<comment type="function">
    <text evidence="6">The RuvA-RuvB-RuvC complex processes Holliday junction (HJ) DNA during genetic recombination and DNA repair, while the RuvA-RuvB complex plays an important role in the rescue of blocked DNA replication forks via replication fork reversal (RFR). RuvA specifically binds to HJ cruciform DNA, conferring on it an open structure. The RuvB hexamer acts as an ATP-dependent pump, pulling dsDNA into and through the RuvAB complex. HJ branch migration allows RuvC to scan DNA until it finds its consensus sequence, where it cleaves and resolves the cruciform DNA.</text>
</comment>
<protein>
    <recommendedName>
        <fullName evidence="6">Holliday junction branch migration complex subunit RuvA</fullName>
    </recommendedName>
</protein>
<dbReference type="AlphaFoldDB" id="A0A7W5DVN6"/>